<organism evidence="2 3">
    <name type="scientific">Laccaria amethystina LaAM-08-1</name>
    <dbReference type="NCBI Taxonomy" id="1095629"/>
    <lineage>
        <taxon>Eukaryota</taxon>
        <taxon>Fungi</taxon>
        <taxon>Dikarya</taxon>
        <taxon>Basidiomycota</taxon>
        <taxon>Agaricomycotina</taxon>
        <taxon>Agaricomycetes</taxon>
        <taxon>Agaricomycetidae</taxon>
        <taxon>Agaricales</taxon>
        <taxon>Agaricineae</taxon>
        <taxon>Hydnangiaceae</taxon>
        <taxon>Laccaria</taxon>
    </lineage>
</organism>
<gene>
    <name evidence="2" type="ORF">K443DRAFT_670894</name>
</gene>
<dbReference type="EMBL" id="KN838536">
    <property type="protein sequence ID" value="KIK10268.1"/>
    <property type="molecule type" value="Genomic_DNA"/>
</dbReference>
<evidence type="ECO:0000313" key="3">
    <source>
        <dbReference type="Proteomes" id="UP000054477"/>
    </source>
</evidence>
<dbReference type="InterPro" id="IPR036047">
    <property type="entry name" value="F-box-like_dom_sf"/>
</dbReference>
<dbReference type="SUPFAM" id="SSF81383">
    <property type="entry name" value="F-box domain"/>
    <property type="match status" value="1"/>
</dbReference>
<accession>A0A0C9YQD1</accession>
<proteinExistence type="predicted"/>
<dbReference type="OrthoDB" id="3253362at2759"/>
<dbReference type="HOGENOM" id="CLU_018544_12_4_1"/>
<dbReference type="AlphaFoldDB" id="A0A0C9YQD1"/>
<name>A0A0C9YQD1_9AGAR</name>
<dbReference type="SUPFAM" id="SSF52047">
    <property type="entry name" value="RNI-like"/>
    <property type="match status" value="1"/>
</dbReference>
<dbReference type="InterPro" id="IPR032675">
    <property type="entry name" value="LRR_dom_sf"/>
</dbReference>
<evidence type="ECO:0000313" key="2">
    <source>
        <dbReference type="EMBL" id="KIK10268.1"/>
    </source>
</evidence>
<evidence type="ECO:0008006" key="4">
    <source>
        <dbReference type="Google" id="ProtNLM"/>
    </source>
</evidence>
<sequence>MRARFRRSTVPIDPADLTRRINSVSQSDHRNRQTDNPPQSSPISALPAELLAEIFIFCLPTDRYPIPTPADAPLLLTQVCSLWRFVALSLPEIWTAIHINYKGLEDIPATTLWLSRSADRPLSLSIAIDFGEKPQQEILDAICRHSTRWKQVRFDFRHLYCPPMYALNLAEGGVPTLSTFEFHARDVSNTNISPITCLLSDAPQLREVTWVDDLADTDTLLELPLPRLRRLSLAMEHGSLDYLEVLDQCANLEHIRITRPCHDALPARPPLLLSKLTSLNISYDLTEILGHLDLPALKHVRIHAELDKHSHWLTPQLWDSASFVSLLDRSGCSIETLWVNAPMVEDTLVICLRQTTSSLKELCVGGFGVGDATMELLTPHTEHDSWLCPQLTEISFDKVAGSLLTGMVEARLECAGGCKSLRKIRVPEGHPGVDRLREMSVQRKFEFTVDVISRKGSRRVGPRKLTFRKKLCSSR</sequence>
<reference evidence="3" key="2">
    <citation type="submission" date="2015-01" db="EMBL/GenBank/DDBJ databases">
        <title>Evolutionary Origins and Diversification of the Mycorrhizal Mutualists.</title>
        <authorList>
            <consortium name="DOE Joint Genome Institute"/>
            <consortium name="Mycorrhizal Genomics Consortium"/>
            <person name="Kohler A."/>
            <person name="Kuo A."/>
            <person name="Nagy L.G."/>
            <person name="Floudas D."/>
            <person name="Copeland A."/>
            <person name="Barry K.W."/>
            <person name="Cichocki N."/>
            <person name="Veneault-Fourrey C."/>
            <person name="LaButti K."/>
            <person name="Lindquist E.A."/>
            <person name="Lipzen A."/>
            <person name="Lundell T."/>
            <person name="Morin E."/>
            <person name="Murat C."/>
            <person name="Riley R."/>
            <person name="Ohm R."/>
            <person name="Sun H."/>
            <person name="Tunlid A."/>
            <person name="Henrissat B."/>
            <person name="Grigoriev I.V."/>
            <person name="Hibbett D.S."/>
            <person name="Martin F."/>
        </authorList>
    </citation>
    <scope>NUCLEOTIDE SEQUENCE [LARGE SCALE GENOMIC DNA]</scope>
    <source>
        <strain evidence="3">LaAM-08-1</strain>
    </source>
</reference>
<dbReference type="STRING" id="1095629.A0A0C9YQD1"/>
<dbReference type="Gene3D" id="3.80.10.10">
    <property type="entry name" value="Ribonuclease Inhibitor"/>
    <property type="match status" value="1"/>
</dbReference>
<protein>
    <recommendedName>
        <fullName evidence="4">F-box domain-containing protein</fullName>
    </recommendedName>
</protein>
<keyword evidence="3" id="KW-1185">Reference proteome</keyword>
<dbReference type="Proteomes" id="UP000054477">
    <property type="component" value="Unassembled WGS sequence"/>
</dbReference>
<reference evidence="2 3" key="1">
    <citation type="submission" date="2014-04" db="EMBL/GenBank/DDBJ databases">
        <authorList>
            <consortium name="DOE Joint Genome Institute"/>
            <person name="Kuo A."/>
            <person name="Kohler A."/>
            <person name="Nagy L.G."/>
            <person name="Floudas D."/>
            <person name="Copeland A."/>
            <person name="Barry K.W."/>
            <person name="Cichocki N."/>
            <person name="Veneault-Fourrey C."/>
            <person name="LaButti K."/>
            <person name="Lindquist E.A."/>
            <person name="Lipzen A."/>
            <person name="Lundell T."/>
            <person name="Morin E."/>
            <person name="Murat C."/>
            <person name="Sun H."/>
            <person name="Tunlid A."/>
            <person name="Henrissat B."/>
            <person name="Grigoriev I.V."/>
            <person name="Hibbett D.S."/>
            <person name="Martin F."/>
            <person name="Nordberg H.P."/>
            <person name="Cantor M.N."/>
            <person name="Hua S.X."/>
        </authorList>
    </citation>
    <scope>NUCLEOTIDE SEQUENCE [LARGE SCALE GENOMIC DNA]</scope>
    <source>
        <strain evidence="2 3">LaAM-08-1</strain>
    </source>
</reference>
<feature type="region of interest" description="Disordered" evidence="1">
    <location>
        <begin position="21"/>
        <end position="42"/>
    </location>
</feature>
<evidence type="ECO:0000256" key="1">
    <source>
        <dbReference type="SAM" id="MobiDB-lite"/>
    </source>
</evidence>